<feature type="chain" id="PRO_5040351894" description="non-specific serine/threonine protein kinase" evidence="12">
    <location>
        <begin position="22"/>
        <end position="586"/>
    </location>
</feature>
<evidence type="ECO:0000259" key="14">
    <source>
        <dbReference type="PROSITE" id="PS50042"/>
    </source>
</evidence>
<dbReference type="SUPFAM" id="SSF51206">
    <property type="entry name" value="cAMP-binding domain-like"/>
    <property type="match status" value="1"/>
</dbReference>
<dbReference type="PANTHER" id="PTHR27003:SF359">
    <property type="entry name" value="SERINE_THREONINE-PROTEIN KINASE UNC-51-RELATED"/>
    <property type="match status" value="1"/>
</dbReference>
<dbReference type="GO" id="GO:0030553">
    <property type="term" value="F:cGMP binding"/>
    <property type="evidence" value="ECO:0007669"/>
    <property type="project" value="UniProtKB-KW"/>
</dbReference>
<dbReference type="CDD" id="cd00038">
    <property type="entry name" value="CAP_ED"/>
    <property type="match status" value="1"/>
</dbReference>
<evidence type="ECO:0000256" key="9">
    <source>
        <dbReference type="ARBA" id="ARBA00047899"/>
    </source>
</evidence>
<feature type="binding site" evidence="11">
    <location>
        <position position="95"/>
    </location>
    <ligand>
        <name>ATP</name>
        <dbReference type="ChEBI" id="CHEBI:30616"/>
    </ligand>
</feature>
<sequence length="586" mass="67862">MNFVSHLCIRLLCLFLSPSLSFFFPTSPFLFRISDRSSKRMSVLKQFEHLRIRLEVIESATSNFAKESCIGRGGFGRVYKGELLHSKGHSMVALKHLDRAFGQGDSEFWKEVITLSVYRHQNIVSLLGFCDEKGEKILVYKYASNRSLDLHLENKDLTWVRRLKVCIGVARGLAYLHDPGETQQRVLHRDIKSSNILLDENWNARIADLGLSRFGPANQKYTFLVTNNTVGTIGYCDPLYLESGILTKESDVYSFGVVLFEVLCGRLCFCKSGSFTQLVRKHYKQNSLNEIIWSNIKDEIRPSSLKVFSKIAYQCLKSDNEKRPLMNDVLKGLETALQYQLSTASKSTQISQHGFENLIPEKVDLQKEFTHHDLYEWLETHREVEENKVQNLLKDPKRDINRHICVDLVRRVPLFKKMNERLIDDICQRLIPRLYAGNSYIIRKGDRVKEMLFIIHGRLESATTDNFFNSGFLEEGDFCGDELLIWVVDPESGVSLPSSTRTLKASGYVEAFALPVEELKFVVLHFRLWRTWAASFIQAWWRRYSTRKSLDKRGASVTDILAIQRERKIAKRLLEFRKPREPYFTV</sequence>
<evidence type="ECO:0000256" key="2">
    <source>
        <dbReference type="ARBA" id="ARBA00022527"/>
    </source>
</evidence>
<accession>A0A9R1XBV5</accession>
<dbReference type="EC" id="2.7.11.1" evidence="1"/>
<protein>
    <recommendedName>
        <fullName evidence="1">non-specific serine/threonine protein kinase</fullName>
        <ecNumber evidence="1">2.7.11.1</ecNumber>
    </recommendedName>
</protein>
<dbReference type="PROSITE" id="PS50011">
    <property type="entry name" value="PROTEIN_KINASE_DOM"/>
    <property type="match status" value="1"/>
</dbReference>
<evidence type="ECO:0000256" key="5">
    <source>
        <dbReference type="ARBA" id="ARBA00022741"/>
    </source>
</evidence>
<dbReference type="AlphaFoldDB" id="A0A9R1XBV5"/>
<feature type="signal peptide" evidence="12">
    <location>
        <begin position="1"/>
        <end position="21"/>
    </location>
</feature>
<dbReference type="InterPro" id="IPR011009">
    <property type="entry name" value="Kinase-like_dom_sf"/>
</dbReference>
<keyword evidence="2" id="KW-0723">Serine/threonine-protein kinase</keyword>
<dbReference type="FunFam" id="1.10.510.10:FF:001023">
    <property type="entry name" value="Os07g0541700 protein"/>
    <property type="match status" value="1"/>
</dbReference>
<dbReference type="PROSITE" id="PS50096">
    <property type="entry name" value="IQ"/>
    <property type="match status" value="1"/>
</dbReference>
<dbReference type="InterPro" id="IPR017441">
    <property type="entry name" value="Protein_kinase_ATP_BS"/>
</dbReference>
<evidence type="ECO:0000256" key="12">
    <source>
        <dbReference type="SAM" id="SignalP"/>
    </source>
</evidence>
<dbReference type="FunFam" id="3.30.200.20:FF:000039">
    <property type="entry name" value="receptor-like protein kinase FERONIA"/>
    <property type="match status" value="1"/>
</dbReference>
<evidence type="ECO:0000313" key="15">
    <source>
        <dbReference type="EMBL" id="KAJ0206604.1"/>
    </source>
</evidence>
<dbReference type="Gene3D" id="3.30.200.20">
    <property type="entry name" value="Phosphorylase Kinase, domain 1"/>
    <property type="match status" value="1"/>
</dbReference>
<feature type="domain" description="Protein kinase" evidence="13">
    <location>
        <begin position="64"/>
        <end position="337"/>
    </location>
</feature>
<keyword evidence="12" id="KW-0732">Signal</keyword>
<evidence type="ECO:0000256" key="1">
    <source>
        <dbReference type="ARBA" id="ARBA00012513"/>
    </source>
</evidence>
<dbReference type="PANTHER" id="PTHR27003">
    <property type="entry name" value="OS07G0166700 PROTEIN"/>
    <property type="match status" value="1"/>
</dbReference>
<keyword evidence="6" id="KW-0418">Kinase</keyword>
<dbReference type="PROSITE" id="PS00108">
    <property type="entry name" value="PROTEIN_KINASE_ST"/>
    <property type="match status" value="1"/>
</dbReference>
<dbReference type="InterPro" id="IPR014710">
    <property type="entry name" value="RmlC-like_jellyroll"/>
</dbReference>
<evidence type="ECO:0000256" key="11">
    <source>
        <dbReference type="PROSITE-ProRule" id="PRU10141"/>
    </source>
</evidence>
<dbReference type="Gene3D" id="1.10.510.10">
    <property type="entry name" value="Transferase(Phosphotransferase) domain 1"/>
    <property type="match status" value="1"/>
</dbReference>
<evidence type="ECO:0000256" key="7">
    <source>
        <dbReference type="ARBA" id="ARBA00022840"/>
    </source>
</evidence>
<dbReference type="InterPro" id="IPR018490">
    <property type="entry name" value="cNMP-bd_dom_sf"/>
</dbReference>
<dbReference type="GO" id="GO:0005886">
    <property type="term" value="C:plasma membrane"/>
    <property type="evidence" value="ECO:0000318"/>
    <property type="project" value="GO_Central"/>
</dbReference>
<dbReference type="SMART" id="SM00100">
    <property type="entry name" value="cNMP"/>
    <property type="match status" value="1"/>
</dbReference>
<evidence type="ECO:0000256" key="4">
    <source>
        <dbReference type="ARBA" id="ARBA00022679"/>
    </source>
</evidence>
<dbReference type="InterPro" id="IPR045272">
    <property type="entry name" value="ANXUR1/2-like"/>
</dbReference>
<dbReference type="OrthoDB" id="4062651at2759"/>
<feature type="domain" description="Cyclic nucleotide-binding" evidence="14">
    <location>
        <begin position="414"/>
        <end position="492"/>
    </location>
</feature>
<comment type="catalytic activity">
    <reaction evidence="9">
        <text>L-threonyl-[protein] + ATP = O-phospho-L-threonyl-[protein] + ADP + H(+)</text>
        <dbReference type="Rhea" id="RHEA:46608"/>
        <dbReference type="Rhea" id="RHEA-COMP:11060"/>
        <dbReference type="Rhea" id="RHEA-COMP:11605"/>
        <dbReference type="ChEBI" id="CHEBI:15378"/>
        <dbReference type="ChEBI" id="CHEBI:30013"/>
        <dbReference type="ChEBI" id="CHEBI:30616"/>
        <dbReference type="ChEBI" id="CHEBI:61977"/>
        <dbReference type="ChEBI" id="CHEBI:456216"/>
        <dbReference type="EC" id="2.7.11.1"/>
    </reaction>
</comment>
<dbReference type="GO" id="GO:0004674">
    <property type="term" value="F:protein serine/threonine kinase activity"/>
    <property type="evidence" value="ECO:0007669"/>
    <property type="project" value="UniProtKB-KW"/>
</dbReference>
<gene>
    <name evidence="15" type="ORF">LSAT_V11C500248090</name>
</gene>
<dbReference type="InterPro" id="IPR001245">
    <property type="entry name" value="Ser-Thr/Tyr_kinase_cat_dom"/>
</dbReference>
<dbReference type="Gene3D" id="2.60.120.10">
    <property type="entry name" value="Jelly Rolls"/>
    <property type="match status" value="1"/>
</dbReference>
<keyword evidence="5 11" id="KW-0547">Nucleotide-binding</keyword>
<evidence type="ECO:0000256" key="3">
    <source>
        <dbReference type="ARBA" id="ARBA00022535"/>
    </source>
</evidence>
<dbReference type="PROSITE" id="PS00107">
    <property type="entry name" value="PROTEIN_KINASE_ATP"/>
    <property type="match status" value="1"/>
</dbReference>
<comment type="catalytic activity">
    <reaction evidence="10">
        <text>L-seryl-[protein] + ATP = O-phospho-L-seryl-[protein] + ADP + H(+)</text>
        <dbReference type="Rhea" id="RHEA:17989"/>
        <dbReference type="Rhea" id="RHEA-COMP:9863"/>
        <dbReference type="Rhea" id="RHEA-COMP:11604"/>
        <dbReference type="ChEBI" id="CHEBI:15378"/>
        <dbReference type="ChEBI" id="CHEBI:29999"/>
        <dbReference type="ChEBI" id="CHEBI:30616"/>
        <dbReference type="ChEBI" id="CHEBI:83421"/>
        <dbReference type="ChEBI" id="CHEBI:456216"/>
        <dbReference type="EC" id="2.7.11.1"/>
    </reaction>
</comment>
<name>A0A9R1XBV5_LACSA</name>
<dbReference type="GO" id="GO:0005524">
    <property type="term" value="F:ATP binding"/>
    <property type="evidence" value="ECO:0007669"/>
    <property type="project" value="UniProtKB-UniRule"/>
</dbReference>
<evidence type="ECO:0000256" key="10">
    <source>
        <dbReference type="ARBA" id="ARBA00048679"/>
    </source>
</evidence>
<dbReference type="SUPFAM" id="SSF56112">
    <property type="entry name" value="Protein kinase-like (PK-like)"/>
    <property type="match status" value="1"/>
</dbReference>
<keyword evidence="8" id="KW-0142">cGMP-binding</keyword>
<dbReference type="GO" id="GO:0004714">
    <property type="term" value="F:transmembrane receptor protein tyrosine kinase activity"/>
    <property type="evidence" value="ECO:0007669"/>
    <property type="project" value="InterPro"/>
</dbReference>
<comment type="caution">
    <text evidence="15">The sequence shown here is derived from an EMBL/GenBank/DDBJ whole genome shotgun (WGS) entry which is preliminary data.</text>
</comment>
<evidence type="ECO:0000256" key="8">
    <source>
        <dbReference type="ARBA" id="ARBA00022992"/>
    </source>
</evidence>
<keyword evidence="7 11" id="KW-0067">ATP-binding</keyword>
<evidence type="ECO:0000313" key="16">
    <source>
        <dbReference type="Proteomes" id="UP000235145"/>
    </source>
</evidence>
<proteinExistence type="predicted"/>
<evidence type="ECO:0000256" key="6">
    <source>
        <dbReference type="ARBA" id="ARBA00022777"/>
    </source>
</evidence>
<dbReference type="InterPro" id="IPR000719">
    <property type="entry name" value="Prot_kinase_dom"/>
</dbReference>
<organism evidence="15 16">
    <name type="scientific">Lactuca sativa</name>
    <name type="common">Garden lettuce</name>
    <dbReference type="NCBI Taxonomy" id="4236"/>
    <lineage>
        <taxon>Eukaryota</taxon>
        <taxon>Viridiplantae</taxon>
        <taxon>Streptophyta</taxon>
        <taxon>Embryophyta</taxon>
        <taxon>Tracheophyta</taxon>
        <taxon>Spermatophyta</taxon>
        <taxon>Magnoliopsida</taxon>
        <taxon>eudicotyledons</taxon>
        <taxon>Gunneridae</taxon>
        <taxon>Pentapetalae</taxon>
        <taxon>asterids</taxon>
        <taxon>campanulids</taxon>
        <taxon>Asterales</taxon>
        <taxon>Asteraceae</taxon>
        <taxon>Cichorioideae</taxon>
        <taxon>Cichorieae</taxon>
        <taxon>Lactucinae</taxon>
        <taxon>Lactuca</taxon>
    </lineage>
</organism>
<dbReference type="InterPro" id="IPR008271">
    <property type="entry name" value="Ser/Thr_kinase_AS"/>
</dbReference>
<keyword evidence="4" id="KW-0808">Transferase</keyword>
<evidence type="ECO:0000259" key="13">
    <source>
        <dbReference type="PROSITE" id="PS50011"/>
    </source>
</evidence>
<keyword evidence="16" id="KW-1185">Reference proteome</keyword>
<dbReference type="CDD" id="cd23767">
    <property type="entry name" value="IQCD"/>
    <property type="match status" value="1"/>
</dbReference>
<dbReference type="SMART" id="SM00220">
    <property type="entry name" value="S_TKc"/>
    <property type="match status" value="1"/>
</dbReference>
<dbReference type="InterPro" id="IPR000595">
    <property type="entry name" value="cNMP-bd_dom"/>
</dbReference>
<keyword evidence="3" id="KW-0140">cGMP</keyword>
<reference evidence="15 16" key="1">
    <citation type="journal article" date="2017" name="Nat. Commun.">
        <title>Genome assembly with in vitro proximity ligation data and whole-genome triplication in lettuce.</title>
        <authorList>
            <person name="Reyes-Chin-Wo S."/>
            <person name="Wang Z."/>
            <person name="Yang X."/>
            <person name="Kozik A."/>
            <person name="Arikit S."/>
            <person name="Song C."/>
            <person name="Xia L."/>
            <person name="Froenicke L."/>
            <person name="Lavelle D.O."/>
            <person name="Truco M.J."/>
            <person name="Xia R."/>
            <person name="Zhu S."/>
            <person name="Xu C."/>
            <person name="Xu H."/>
            <person name="Xu X."/>
            <person name="Cox K."/>
            <person name="Korf I."/>
            <person name="Meyers B.C."/>
            <person name="Michelmore R.W."/>
        </authorList>
    </citation>
    <scope>NUCLEOTIDE SEQUENCE [LARGE SCALE GENOMIC DNA]</scope>
    <source>
        <strain evidence="16">cv. Salinas</strain>
        <tissue evidence="15">Seedlings</tissue>
    </source>
</reference>
<dbReference type="GO" id="GO:0004672">
    <property type="term" value="F:protein kinase activity"/>
    <property type="evidence" value="ECO:0000318"/>
    <property type="project" value="GO_Central"/>
</dbReference>
<dbReference type="Proteomes" id="UP000235145">
    <property type="component" value="Unassembled WGS sequence"/>
</dbReference>
<dbReference type="Pfam" id="PF07714">
    <property type="entry name" value="PK_Tyr_Ser-Thr"/>
    <property type="match status" value="1"/>
</dbReference>
<dbReference type="EMBL" id="NBSK02000005">
    <property type="protein sequence ID" value="KAJ0206604.1"/>
    <property type="molecule type" value="Genomic_DNA"/>
</dbReference>
<dbReference type="PROSITE" id="PS50042">
    <property type="entry name" value="CNMP_BINDING_3"/>
    <property type="match status" value="1"/>
</dbReference>